<feature type="transmembrane region" description="Helical" evidence="6">
    <location>
        <begin position="71"/>
        <end position="91"/>
    </location>
</feature>
<dbReference type="AlphaFoldDB" id="A0A9P7V7G2"/>
<sequence length="197" mass="22606">MTTSPKAANAAEKSHSRTNSLTPTPLHTVSTRKRRSSLIIQHLEDDNLETKVDQVINPNVNANWVHFKGAWIIHIVIIMVLKLLLNLLNVFDNDWNWTLTNLIYNIGSYIMFHQVKGTPFDFNNGAYDNLTMWEQIDNGDQYTPAKKFLMIVPIGLFLILTHYLNYNLNLFILNGLSCLCVVVPKLAISHRLRVTLY</sequence>
<protein>
    <recommendedName>
        <fullName evidence="9">Protein ORM1</fullName>
    </recommendedName>
</protein>
<dbReference type="EMBL" id="JAHMUF010000016">
    <property type="protein sequence ID" value="KAG7192773.1"/>
    <property type="molecule type" value="Genomic_DNA"/>
</dbReference>
<comment type="caution">
    <text evidence="7">The sequence shown here is derived from an EMBL/GenBank/DDBJ whole genome shotgun (WGS) entry which is preliminary data.</text>
</comment>
<keyword evidence="8" id="KW-1185">Reference proteome</keyword>
<dbReference type="Pfam" id="PF04061">
    <property type="entry name" value="ORMDL"/>
    <property type="match status" value="1"/>
</dbReference>
<feature type="transmembrane region" description="Helical" evidence="6">
    <location>
        <begin position="148"/>
        <end position="164"/>
    </location>
</feature>
<evidence type="ECO:0000313" key="8">
    <source>
        <dbReference type="Proteomes" id="UP000790833"/>
    </source>
</evidence>
<feature type="compositionally biased region" description="Polar residues" evidence="5">
    <location>
        <begin position="17"/>
        <end position="29"/>
    </location>
</feature>
<keyword evidence="4 6" id="KW-0472">Membrane</keyword>
<dbReference type="InterPro" id="IPR007203">
    <property type="entry name" value="ORMDL"/>
</dbReference>
<comment type="subcellular location">
    <subcellularLocation>
        <location evidence="1">Membrane</location>
        <topology evidence="1">Multi-pass membrane protein</topology>
    </subcellularLocation>
</comment>
<dbReference type="GO" id="GO:0005789">
    <property type="term" value="C:endoplasmic reticulum membrane"/>
    <property type="evidence" value="ECO:0007669"/>
    <property type="project" value="InterPro"/>
</dbReference>
<keyword evidence="2 6" id="KW-0812">Transmembrane</keyword>
<gene>
    <name evidence="7" type="ORF">KQ657_001556</name>
</gene>
<name>A0A9P7V7G2_9ASCO</name>
<dbReference type="Proteomes" id="UP000790833">
    <property type="component" value="Unassembled WGS sequence"/>
</dbReference>
<organism evidence="7 8">
    <name type="scientific">Scheffersomyces spartinae</name>
    <dbReference type="NCBI Taxonomy" id="45513"/>
    <lineage>
        <taxon>Eukaryota</taxon>
        <taxon>Fungi</taxon>
        <taxon>Dikarya</taxon>
        <taxon>Ascomycota</taxon>
        <taxon>Saccharomycotina</taxon>
        <taxon>Pichiomycetes</taxon>
        <taxon>Debaryomycetaceae</taxon>
        <taxon>Scheffersomyces</taxon>
    </lineage>
</organism>
<dbReference type="PIRSF" id="PIRSF018147">
    <property type="entry name" value="ORMDL"/>
    <property type="match status" value="1"/>
</dbReference>
<evidence type="ECO:0000256" key="3">
    <source>
        <dbReference type="ARBA" id="ARBA00022989"/>
    </source>
</evidence>
<evidence type="ECO:0000256" key="2">
    <source>
        <dbReference type="ARBA" id="ARBA00022692"/>
    </source>
</evidence>
<evidence type="ECO:0000256" key="1">
    <source>
        <dbReference type="ARBA" id="ARBA00004141"/>
    </source>
</evidence>
<dbReference type="GeneID" id="66114930"/>
<feature type="transmembrane region" description="Helical" evidence="6">
    <location>
        <begin position="170"/>
        <end position="188"/>
    </location>
</feature>
<evidence type="ECO:0000313" key="7">
    <source>
        <dbReference type="EMBL" id="KAG7192773.1"/>
    </source>
</evidence>
<reference evidence="7" key="1">
    <citation type="submission" date="2021-03" db="EMBL/GenBank/DDBJ databases">
        <authorList>
            <person name="Palmer J.M."/>
        </authorList>
    </citation>
    <scope>NUCLEOTIDE SEQUENCE</scope>
    <source>
        <strain evidence="7">ARV_011</strain>
    </source>
</reference>
<evidence type="ECO:0008006" key="9">
    <source>
        <dbReference type="Google" id="ProtNLM"/>
    </source>
</evidence>
<dbReference type="RefSeq" id="XP_043048323.1">
    <property type="nucleotide sequence ID" value="XM_043192351.1"/>
</dbReference>
<proteinExistence type="predicted"/>
<evidence type="ECO:0000256" key="4">
    <source>
        <dbReference type="ARBA" id="ARBA00023136"/>
    </source>
</evidence>
<evidence type="ECO:0000256" key="6">
    <source>
        <dbReference type="SAM" id="Phobius"/>
    </source>
</evidence>
<keyword evidence="3 6" id="KW-1133">Transmembrane helix</keyword>
<dbReference type="OrthoDB" id="1932233at2759"/>
<accession>A0A9P7V7G2</accession>
<dbReference type="PANTHER" id="PTHR12665">
    <property type="entry name" value="ORMDL PROTEINS"/>
    <property type="match status" value="1"/>
</dbReference>
<feature type="region of interest" description="Disordered" evidence="5">
    <location>
        <begin position="1"/>
        <end position="29"/>
    </location>
</feature>
<evidence type="ECO:0000256" key="5">
    <source>
        <dbReference type="SAM" id="MobiDB-lite"/>
    </source>
</evidence>